<name>A0A822FLB2_9BILA</name>
<protein>
    <submittedName>
        <fullName evidence="2">Uncharacterized protein</fullName>
    </submittedName>
</protein>
<evidence type="ECO:0000256" key="1">
    <source>
        <dbReference type="SAM" id="MobiDB-lite"/>
    </source>
</evidence>
<organism evidence="2 3">
    <name type="scientific">Rotaria socialis</name>
    <dbReference type="NCBI Taxonomy" id="392032"/>
    <lineage>
        <taxon>Eukaryota</taxon>
        <taxon>Metazoa</taxon>
        <taxon>Spiralia</taxon>
        <taxon>Gnathifera</taxon>
        <taxon>Rotifera</taxon>
        <taxon>Eurotatoria</taxon>
        <taxon>Bdelloidea</taxon>
        <taxon>Philodinida</taxon>
        <taxon>Philodinidae</taxon>
        <taxon>Rotaria</taxon>
    </lineage>
</organism>
<feature type="compositionally biased region" description="Polar residues" evidence="1">
    <location>
        <begin position="43"/>
        <end position="60"/>
    </location>
</feature>
<reference evidence="2" key="1">
    <citation type="submission" date="2021-02" db="EMBL/GenBank/DDBJ databases">
        <authorList>
            <person name="Nowell W R."/>
        </authorList>
    </citation>
    <scope>NUCLEOTIDE SEQUENCE</scope>
</reference>
<comment type="caution">
    <text evidence="2">The sequence shown here is derived from an EMBL/GenBank/DDBJ whole genome shotgun (WGS) entry which is preliminary data.</text>
</comment>
<evidence type="ECO:0000313" key="3">
    <source>
        <dbReference type="Proteomes" id="UP000663848"/>
    </source>
</evidence>
<evidence type="ECO:0000313" key="2">
    <source>
        <dbReference type="EMBL" id="CAF5124134.1"/>
    </source>
</evidence>
<dbReference type="EMBL" id="CAJOBR010081366">
    <property type="protein sequence ID" value="CAF5124134.1"/>
    <property type="molecule type" value="Genomic_DNA"/>
</dbReference>
<dbReference type="AlphaFoldDB" id="A0A822FLB2"/>
<feature type="region of interest" description="Disordered" evidence="1">
    <location>
        <begin position="41"/>
        <end position="60"/>
    </location>
</feature>
<accession>A0A822FLB2</accession>
<gene>
    <name evidence="2" type="ORF">QYT958_LOCUS46257</name>
</gene>
<feature type="non-terminal residue" evidence="2">
    <location>
        <position position="60"/>
    </location>
</feature>
<proteinExistence type="predicted"/>
<dbReference type="Proteomes" id="UP000663848">
    <property type="component" value="Unassembled WGS sequence"/>
</dbReference>
<sequence length="60" mass="6899">MNSNALTYIFERCQQLLSIRNLPSFDKHANNILDRLTKALETPATTNPDGDNERNTVFFQ</sequence>